<dbReference type="Proteomes" id="UP000554482">
    <property type="component" value="Unassembled WGS sequence"/>
</dbReference>
<keyword evidence="4" id="KW-0645">Protease</keyword>
<keyword evidence="5" id="KW-1185">Reference proteome</keyword>
<dbReference type="InterPro" id="IPR000209">
    <property type="entry name" value="Peptidase_S8/S53_dom"/>
</dbReference>
<name>A0A7J6V5C3_THATH</name>
<evidence type="ECO:0000256" key="1">
    <source>
        <dbReference type="ARBA" id="ARBA00011073"/>
    </source>
</evidence>
<dbReference type="EMBL" id="JABWDY010037824">
    <property type="protein sequence ID" value="KAF5180113.1"/>
    <property type="molecule type" value="Genomic_DNA"/>
</dbReference>
<keyword evidence="4" id="KW-0378">Hydrolase</keyword>
<dbReference type="Gene3D" id="3.40.50.200">
    <property type="entry name" value="Peptidase S8/S53 domain"/>
    <property type="match status" value="1"/>
</dbReference>
<sequence>MSKFLNLDAPGGPNHELINMLLNSSSKGSNPFYLLWLQRENCIGKGDWFDIWIGPHLASRVAVYKFCWKDDCDEGDILAAMEQAVDDGVDIISISIGRGSGLEYVDDAFAVGALRAVQKRILVTCSAGNDGLKTKNTPCALEFK</sequence>
<proteinExistence type="inferred from homology"/>
<dbReference type="InterPro" id="IPR036852">
    <property type="entry name" value="Peptidase_S8/S53_dom_sf"/>
</dbReference>
<comment type="caution">
    <text evidence="4">The sequence shown here is derived from an EMBL/GenBank/DDBJ whole genome shotgun (WGS) entry which is preliminary data.</text>
</comment>
<dbReference type="Pfam" id="PF00082">
    <property type="entry name" value="Peptidase_S8"/>
    <property type="match status" value="1"/>
</dbReference>
<keyword evidence="2" id="KW-0732">Signal</keyword>
<evidence type="ECO:0000313" key="5">
    <source>
        <dbReference type="Proteomes" id="UP000554482"/>
    </source>
</evidence>
<comment type="similarity">
    <text evidence="1">Belongs to the peptidase S8 family.</text>
</comment>
<evidence type="ECO:0000256" key="2">
    <source>
        <dbReference type="ARBA" id="ARBA00022729"/>
    </source>
</evidence>
<dbReference type="SUPFAM" id="SSF52743">
    <property type="entry name" value="Subtilisin-like"/>
    <property type="match status" value="1"/>
</dbReference>
<protein>
    <submittedName>
        <fullName evidence="4">Subtilisin-like protease SBT1.4</fullName>
    </submittedName>
</protein>
<evidence type="ECO:0000259" key="3">
    <source>
        <dbReference type="Pfam" id="PF00082"/>
    </source>
</evidence>
<accession>A0A7J6V5C3</accession>
<dbReference type="InterPro" id="IPR045051">
    <property type="entry name" value="SBT"/>
</dbReference>
<dbReference type="GO" id="GO:0006508">
    <property type="term" value="P:proteolysis"/>
    <property type="evidence" value="ECO:0007669"/>
    <property type="project" value="UniProtKB-KW"/>
</dbReference>
<organism evidence="4 5">
    <name type="scientific">Thalictrum thalictroides</name>
    <name type="common">Rue-anemone</name>
    <name type="synonym">Anemone thalictroides</name>
    <dbReference type="NCBI Taxonomy" id="46969"/>
    <lineage>
        <taxon>Eukaryota</taxon>
        <taxon>Viridiplantae</taxon>
        <taxon>Streptophyta</taxon>
        <taxon>Embryophyta</taxon>
        <taxon>Tracheophyta</taxon>
        <taxon>Spermatophyta</taxon>
        <taxon>Magnoliopsida</taxon>
        <taxon>Ranunculales</taxon>
        <taxon>Ranunculaceae</taxon>
        <taxon>Thalictroideae</taxon>
        <taxon>Thalictrum</taxon>
    </lineage>
</organism>
<dbReference type="AlphaFoldDB" id="A0A7J6V5C3"/>
<dbReference type="PANTHER" id="PTHR10795">
    <property type="entry name" value="PROPROTEIN CONVERTASE SUBTILISIN/KEXIN"/>
    <property type="match status" value="1"/>
</dbReference>
<feature type="domain" description="Peptidase S8/S53" evidence="3">
    <location>
        <begin position="59"/>
        <end position="134"/>
    </location>
</feature>
<reference evidence="4 5" key="1">
    <citation type="submission" date="2020-06" db="EMBL/GenBank/DDBJ databases">
        <title>Transcriptomic and genomic resources for Thalictrum thalictroides and T. hernandezii: Facilitating candidate gene discovery in an emerging model plant lineage.</title>
        <authorList>
            <person name="Arias T."/>
            <person name="Riano-Pachon D.M."/>
            <person name="Di Stilio V.S."/>
        </authorList>
    </citation>
    <scope>NUCLEOTIDE SEQUENCE [LARGE SCALE GENOMIC DNA]</scope>
    <source>
        <strain evidence="5">cv. WT478/WT964</strain>
        <tissue evidence="4">Leaves</tissue>
    </source>
</reference>
<gene>
    <name evidence="4" type="ORF">FRX31_030300</name>
</gene>
<dbReference type="GO" id="GO:0004252">
    <property type="term" value="F:serine-type endopeptidase activity"/>
    <property type="evidence" value="ECO:0007669"/>
    <property type="project" value="InterPro"/>
</dbReference>
<evidence type="ECO:0000313" key="4">
    <source>
        <dbReference type="EMBL" id="KAF5180113.1"/>
    </source>
</evidence>